<name>A0A936F1K3_9BACT</name>
<sequence>MPEPAFYEAVESRRTVREFLPEAVPQEVLDRALDAARLAPSSSNLQPWEFVVIRDPKVRQAANAACLDQLPAKTAPVLIALVTHRDTWRRNRDEILRIFEGRGPLRPSQASYYRKIIPLVYTTGPFGLLGPLKRVISRVASLFKPTPNLMSRADLRVMAHKSTALAAATFMLALRAEGYDTCPMEGFDPWRAKALLGLPGNAEVNMFLAVGRRGEKGVWWDRVLMPRDWVVREL</sequence>
<dbReference type="SUPFAM" id="SSF55469">
    <property type="entry name" value="FMN-dependent nitroreductase-like"/>
    <property type="match status" value="1"/>
</dbReference>
<protein>
    <submittedName>
        <fullName evidence="4">Nitroreductase family protein</fullName>
    </submittedName>
</protein>
<evidence type="ECO:0000256" key="2">
    <source>
        <dbReference type="ARBA" id="ARBA00023002"/>
    </source>
</evidence>
<evidence type="ECO:0000259" key="3">
    <source>
        <dbReference type="Pfam" id="PF00881"/>
    </source>
</evidence>
<comment type="similarity">
    <text evidence="1">Belongs to the nitroreductase family.</text>
</comment>
<dbReference type="GO" id="GO:0016491">
    <property type="term" value="F:oxidoreductase activity"/>
    <property type="evidence" value="ECO:0007669"/>
    <property type="project" value="UniProtKB-KW"/>
</dbReference>
<dbReference type="PANTHER" id="PTHR43673:SF10">
    <property type="entry name" value="NADH DEHYDROGENASE_NAD(P)H NITROREDUCTASE XCC3605-RELATED"/>
    <property type="match status" value="1"/>
</dbReference>
<evidence type="ECO:0000313" key="5">
    <source>
        <dbReference type="Proteomes" id="UP000709959"/>
    </source>
</evidence>
<dbReference type="Gene3D" id="3.40.109.10">
    <property type="entry name" value="NADH Oxidase"/>
    <property type="match status" value="1"/>
</dbReference>
<keyword evidence="2" id="KW-0560">Oxidoreductase</keyword>
<dbReference type="PANTHER" id="PTHR43673">
    <property type="entry name" value="NAD(P)H NITROREDUCTASE YDGI-RELATED"/>
    <property type="match status" value="1"/>
</dbReference>
<comment type="caution">
    <text evidence="4">The sequence shown here is derived from an EMBL/GenBank/DDBJ whole genome shotgun (WGS) entry which is preliminary data.</text>
</comment>
<dbReference type="Proteomes" id="UP000709959">
    <property type="component" value="Unassembled WGS sequence"/>
</dbReference>
<proteinExistence type="inferred from homology"/>
<gene>
    <name evidence="4" type="ORF">IPN91_06655</name>
</gene>
<feature type="domain" description="Nitroreductase" evidence="3">
    <location>
        <begin position="11"/>
        <end position="212"/>
    </location>
</feature>
<dbReference type="AlphaFoldDB" id="A0A936F1K3"/>
<dbReference type="InterPro" id="IPR029479">
    <property type="entry name" value="Nitroreductase"/>
</dbReference>
<evidence type="ECO:0000313" key="4">
    <source>
        <dbReference type="EMBL" id="MBK8572321.1"/>
    </source>
</evidence>
<evidence type="ECO:0000256" key="1">
    <source>
        <dbReference type="ARBA" id="ARBA00007118"/>
    </source>
</evidence>
<accession>A0A936F1K3</accession>
<dbReference type="InterPro" id="IPR000415">
    <property type="entry name" value="Nitroreductase-like"/>
</dbReference>
<organism evidence="4 5">
    <name type="scientific">Candidatus Geothrix odensensis</name>
    <dbReference type="NCBI Taxonomy" id="2954440"/>
    <lineage>
        <taxon>Bacteria</taxon>
        <taxon>Pseudomonadati</taxon>
        <taxon>Acidobacteriota</taxon>
        <taxon>Holophagae</taxon>
        <taxon>Holophagales</taxon>
        <taxon>Holophagaceae</taxon>
        <taxon>Geothrix</taxon>
    </lineage>
</organism>
<dbReference type="Pfam" id="PF00881">
    <property type="entry name" value="Nitroreductase"/>
    <property type="match status" value="1"/>
</dbReference>
<reference evidence="4 5" key="1">
    <citation type="submission" date="2020-10" db="EMBL/GenBank/DDBJ databases">
        <title>Connecting structure to function with the recovery of over 1000 high-quality activated sludge metagenome-assembled genomes encoding full-length rRNA genes using long-read sequencing.</title>
        <authorList>
            <person name="Singleton C.M."/>
            <person name="Petriglieri F."/>
            <person name="Kristensen J.M."/>
            <person name="Kirkegaard R.H."/>
            <person name="Michaelsen T.Y."/>
            <person name="Andersen M.H."/>
            <person name="Karst S.M."/>
            <person name="Dueholm M.S."/>
            <person name="Nielsen P.H."/>
            <person name="Albertsen M."/>
        </authorList>
    </citation>
    <scope>NUCLEOTIDE SEQUENCE [LARGE SCALE GENOMIC DNA]</scope>
    <source>
        <strain evidence="4">OdNE_18-Q3-R46-58_MAXAC.008</strain>
    </source>
</reference>
<dbReference type="EMBL" id="JADKCH010000004">
    <property type="protein sequence ID" value="MBK8572321.1"/>
    <property type="molecule type" value="Genomic_DNA"/>
</dbReference>